<evidence type="ECO:0000313" key="4">
    <source>
        <dbReference type="Proteomes" id="UP000276178"/>
    </source>
</evidence>
<dbReference type="EMBL" id="RHHN01000066">
    <property type="protein sequence ID" value="RNB50915.1"/>
    <property type="molecule type" value="Genomic_DNA"/>
</dbReference>
<dbReference type="GeneID" id="82810542"/>
<dbReference type="EMBL" id="BJOD01000010">
    <property type="protein sequence ID" value="GED25009.1"/>
    <property type="molecule type" value="Genomic_DNA"/>
</dbReference>
<evidence type="ECO:0000313" key="2">
    <source>
        <dbReference type="EMBL" id="GED25009.1"/>
    </source>
</evidence>
<comment type="caution">
    <text evidence="3">The sequence shown here is derived from an EMBL/GenBank/DDBJ whole genome shotgun (WGS) entry which is preliminary data.</text>
</comment>
<evidence type="ECO:0008006" key="6">
    <source>
        <dbReference type="Google" id="ProtNLM"/>
    </source>
</evidence>
<feature type="compositionally biased region" description="Low complexity" evidence="1">
    <location>
        <begin position="42"/>
        <end position="89"/>
    </location>
</feature>
<keyword evidence="5" id="KW-1185">Reference proteome</keyword>
<gene>
    <name evidence="2" type="ORF">BAG01nite_11110</name>
    <name evidence="3" type="ORF">EB820_20455</name>
</gene>
<name>A0A3M8AKB8_9BACL</name>
<evidence type="ECO:0000313" key="3">
    <source>
        <dbReference type="EMBL" id="RNB50915.1"/>
    </source>
</evidence>
<dbReference type="PROSITE" id="PS51257">
    <property type="entry name" value="PROKAR_LIPOPROTEIN"/>
    <property type="match status" value="1"/>
</dbReference>
<reference evidence="2 5" key="2">
    <citation type="submission" date="2019-06" db="EMBL/GenBank/DDBJ databases">
        <title>Whole genome shotgun sequence of Brevibacillus agri NBRC 15538.</title>
        <authorList>
            <person name="Hosoyama A."/>
            <person name="Uohara A."/>
            <person name="Ohji S."/>
            <person name="Ichikawa N."/>
        </authorList>
    </citation>
    <scope>NUCLEOTIDE SEQUENCE [LARGE SCALE GENOMIC DNA]</scope>
    <source>
        <strain evidence="2 5">NBRC 15538</strain>
    </source>
</reference>
<organism evidence="3 4">
    <name type="scientific">Brevibacillus agri</name>
    <dbReference type="NCBI Taxonomy" id="51101"/>
    <lineage>
        <taxon>Bacteria</taxon>
        <taxon>Bacillati</taxon>
        <taxon>Bacillota</taxon>
        <taxon>Bacilli</taxon>
        <taxon>Bacillales</taxon>
        <taxon>Paenibacillaceae</taxon>
        <taxon>Brevibacillus</taxon>
    </lineage>
</organism>
<feature type="region of interest" description="Disordered" evidence="1">
    <location>
        <begin position="38"/>
        <end position="89"/>
    </location>
</feature>
<evidence type="ECO:0000313" key="5">
    <source>
        <dbReference type="Proteomes" id="UP000317180"/>
    </source>
</evidence>
<dbReference type="RefSeq" id="WP_005828395.1">
    <property type="nucleotide sequence ID" value="NZ_BJOD01000010.1"/>
</dbReference>
<accession>A0A3M8AKB8</accession>
<dbReference type="Proteomes" id="UP000276178">
    <property type="component" value="Unassembled WGS sequence"/>
</dbReference>
<sequence>MALTKSAKVVGLFVAATMAISGCSSDYDDDCYDRDNDGYCDDGGSSSRGGSSTYYGGGSSKSKSQGVSSGISPSSSKGGIGSSGVSSSG</sequence>
<evidence type="ECO:0000256" key="1">
    <source>
        <dbReference type="SAM" id="MobiDB-lite"/>
    </source>
</evidence>
<dbReference type="AlphaFoldDB" id="A0A3M8AKB8"/>
<protein>
    <recommendedName>
        <fullName evidence="6">Lipoprotein</fullName>
    </recommendedName>
</protein>
<proteinExistence type="predicted"/>
<dbReference type="Proteomes" id="UP000317180">
    <property type="component" value="Unassembled WGS sequence"/>
</dbReference>
<reference evidence="3 4" key="1">
    <citation type="submission" date="2018-10" db="EMBL/GenBank/DDBJ databases">
        <title>Phylogenomics of Brevibacillus.</title>
        <authorList>
            <person name="Dunlap C."/>
        </authorList>
    </citation>
    <scope>NUCLEOTIDE SEQUENCE [LARGE SCALE GENOMIC DNA]</scope>
    <source>
        <strain evidence="3 4">NRRL NRS 1219</strain>
    </source>
</reference>